<evidence type="ECO:0000259" key="3">
    <source>
        <dbReference type="Pfam" id="PF00884"/>
    </source>
</evidence>
<protein>
    <recommendedName>
        <fullName evidence="3">Sulfatase N-terminal domain-containing protein</fullName>
    </recommendedName>
</protein>
<keyword evidence="2" id="KW-0378">Hydrolase</keyword>
<dbReference type="Pfam" id="PF00884">
    <property type="entry name" value="Sulfatase"/>
    <property type="match status" value="1"/>
</dbReference>
<organism evidence="4">
    <name type="scientific">marine metagenome</name>
    <dbReference type="NCBI Taxonomy" id="408172"/>
    <lineage>
        <taxon>unclassified sequences</taxon>
        <taxon>metagenomes</taxon>
        <taxon>ecological metagenomes</taxon>
    </lineage>
</organism>
<name>A0A382N954_9ZZZZ</name>
<dbReference type="InterPro" id="IPR017850">
    <property type="entry name" value="Alkaline_phosphatase_core_sf"/>
</dbReference>
<gene>
    <name evidence="4" type="ORF">METZ01_LOCUS310460</name>
</gene>
<dbReference type="GO" id="GO:0008484">
    <property type="term" value="F:sulfuric ester hydrolase activity"/>
    <property type="evidence" value="ECO:0007669"/>
    <property type="project" value="TreeGrafter"/>
</dbReference>
<proteinExistence type="predicted"/>
<dbReference type="GO" id="GO:0046872">
    <property type="term" value="F:metal ion binding"/>
    <property type="evidence" value="ECO:0007669"/>
    <property type="project" value="UniProtKB-KW"/>
</dbReference>
<dbReference type="EMBL" id="UINC01098804">
    <property type="protein sequence ID" value="SVC57606.1"/>
    <property type="molecule type" value="Genomic_DNA"/>
</dbReference>
<evidence type="ECO:0000256" key="1">
    <source>
        <dbReference type="ARBA" id="ARBA00022723"/>
    </source>
</evidence>
<feature type="domain" description="Sulfatase N-terminal" evidence="3">
    <location>
        <begin position="5"/>
        <end position="295"/>
    </location>
</feature>
<dbReference type="InterPro" id="IPR000917">
    <property type="entry name" value="Sulfatase_N"/>
</dbReference>
<keyword evidence="1" id="KW-0479">Metal-binding</keyword>
<dbReference type="Gene3D" id="3.40.720.10">
    <property type="entry name" value="Alkaline Phosphatase, subunit A"/>
    <property type="match status" value="1"/>
</dbReference>
<sequence>MPSPPNVLLLISDQPSKHHLGCYGDELVRTPHLDRLASEGMRFDAAYTASPVCVPARMSFMSCRRPSANRVWTNHHLLHSGTPTWAHSLGAAGVDTALIGRMHFNGPDQRHGFSERPLGEYGAIHPGAPRKGKLFHSIPNTTTGQSRIAVEIAGRGTTSYQAMDELVADSTCDWLKQRASGDAGPFAAVSGFLLPHCPFVAPKDLFDYYYDKVDIPEQPPEQDQPQAVVNFRRHRDILEPLPEERVRVARAAYFGMCEHLDRQIGKILDCLDETGLARNTLVMYVSDHGEMAGEHGLWRKMNF</sequence>
<accession>A0A382N954</accession>
<reference evidence="4" key="1">
    <citation type="submission" date="2018-05" db="EMBL/GenBank/DDBJ databases">
        <authorList>
            <person name="Lanie J.A."/>
            <person name="Ng W.-L."/>
            <person name="Kazmierczak K.M."/>
            <person name="Andrzejewski T.M."/>
            <person name="Davidsen T.M."/>
            <person name="Wayne K.J."/>
            <person name="Tettelin H."/>
            <person name="Glass J.I."/>
            <person name="Rusch D."/>
            <person name="Podicherti R."/>
            <person name="Tsui H.-C.T."/>
            <person name="Winkler M.E."/>
        </authorList>
    </citation>
    <scope>NUCLEOTIDE SEQUENCE</scope>
</reference>
<evidence type="ECO:0000313" key="4">
    <source>
        <dbReference type="EMBL" id="SVC57606.1"/>
    </source>
</evidence>
<evidence type="ECO:0000256" key="2">
    <source>
        <dbReference type="ARBA" id="ARBA00022801"/>
    </source>
</evidence>
<dbReference type="AlphaFoldDB" id="A0A382N954"/>
<dbReference type="PANTHER" id="PTHR45953">
    <property type="entry name" value="IDURONATE 2-SULFATASE"/>
    <property type="match status" value="1"/>
</dbReference>
<dbReference type="PANTHER" id="PTHR45953:SF1">
    <property type="entry name" value="IDURONATE 2-SULFATASE"/>
    <property type="match status" value="1"/>
</dbReference>
<dbReference type="GO" id="GO:0005737">
    <property type="term" value="C:cytoplasm"/>
    <property type="evidence" value="ECO:0007669"/>
    <property type="project" value="TreeGrafter"/>
</dbReference>
<feature type="non-terminal residue" evidence="4">
    <location>
        <position position="303"/>
    </location>
</feature>
<dbReference type="SUPFAM" id="SSF53649">
    <property type="entry name" value="Alkaline phosphatase-like"/>
    <property type="match status" value="1"/>
</dbReference>